<name>A0ABW2XQI1_9ACTN</name>
<comment type="caution">
    <text evidence="1">The sequence shown here is derived from an EMBL/GenBank/DDBJ whole genome shotgun (WGS) entry which is preliminary data.</text>
</comment>
<keyword evidence="2" id="KW-1185">Reference proteome</keyword>
<dbReference type="RefSeq" id="WP_131756348.1">
    <property type="nucleotide sequence ID" value="NZ_CAACUY010000015.1"/>
</dbReference>
<accession>A0ABW2XQI1</accession>
<dbReference type="Proteomes" id="UP001597063">
    <property type="component" value="Unassembled WGS sequence"/>
</dbReference>
<protein>
    <submittedName>
        <fullName evidence="1">Uncharacterized protein</fullName>
    </submittedName>
</protein>
<evidence type="ECO:0000313" key="1">
    <source>
        <dbReference type="EMBL" id="MFD0688000.1"/>
    </source>
</evidence>
<organism evidence="1 2">
    <name type="scientific">Actinomadura fibrosa</name>
    <dbReference type="NCBI Taxonomy" id="111802"/>
    <lineage>
        <taxon>Bacteria</taxon>
        <taxon>Bacillati</taxon>
        <taxon>Actinomycetota</taxon>
        <taxon>Actinomycetes</taxon>
        <taxon>Streptosporangiales</taxon>
        <taxon>Thermomonosporaceae</taxon>
        <taxon>Actinomadura</taxon>
    </lineage>
</organism>
<dbReference type="EMBL" id="JBHTGP010000013">
    <property type="protein sequence ID" value="MFD0688000.1"/>
    <property type="molecule type" value="Genomic_DNA"/>
</dbReference>
<sequence>MKAVLVMLLLGFFALFHLQGYDEDTLPVGSVEAGDRPSPVRFFDGPGFAYRMSAGQTVSSTYTLPRLKQRWVDRFSDRSSYLYGAVEFRADRSCAPDARIDWRLDDEHGRLPLTHRVRFNALAVDRTPMRLTARLDASTPCTGMLRLRNPLLANVKPYSDSETRSAPSIETIDLSRWGGPSA</sequence>
<proteinExistence type="predicted"/>
<gene>
    <name evidence="1" type="ORF">ACFQZM_26140</name>
</gene>
<reference evidence="2" key="1">
    <citation type="journal article" date="2019" name="Int. J. Syst. Evol. Microbiol.">
        <title>The Global Catalogue of Microorganisms (GCM) 10K type strain sequencing project: providing services to taxonomists for standard genome sequencing and annotation.</title>
        <authorList>
            <consortium name="The Broad Institute Genomics Platform"/>
            <consortium name="The Broad Institute Genome Sequencing Center for Infectious Disease"/>
            <person name="Wu L."/>
            <person name="Ma J."/>
        </authorList>
    </citation>
    <scope>NUCLEOTIDE SEQUENCE [LARGE SCALE GENOMIC DNA]</scope>
    <source>
        <strain evidence="2">JCM 9371</strain>
    </source>
</reference>
<evidence type="ECO:0000313" key="2">
    <source>
        <dbReference type="Proteomes" id="UP001597063"/>
    </source>
</evidence>